<feature type="region of interest" description="Disordered" evidence="9">
    <location>
        <begin position="1"/>
        <end position="31"/>
    </location>
</feature>
<proteinExistence type="predicted"/>
<keyword evidence="12" id="KW-1185">Reference proteome</keyword>
<keyword evidence="6 8" id="KW-0275">Fatty acid biosynthesis</keyword>
<keyword evidence="7 8" id="KW-0092">Biotin</keyword>
<keyword evidence="5 8" id="KW-0443">Lipid metabolism</keyword>
<evidence type="ECO:0000256" key="4">
    <source>
        <dbReference type="ARBA" id="ARBA00022832"/>
    </source>
</evidence>
<protein>
    <recommendedName>
        <fullName evidence="2 8">Biotin carboxyl carrier protein of acetyl-CoA carboxylase</fullName>
    </recommendedName>
</protein>
<gene>
    <name evidence="11" type="primary">accB</name>
    <name evidence="11" type="ORF">GCM10009776_34940</name>
</gene>
<organism evidence="11 12">
    <name type="scientific">Microbacterium deminutum</name>
    <dbReference type="NCBI Taxonomy" id="344164"/>
    <lineage>
        <taxon>Bacteria</taxon>
        <taxon>Bacillati</taxon>
        <taxon>Actinomycetota</taxon>
        <taxon>Actinomycetes</taxon>
        <taxon>Micrococcales</taxon>
        <taxon>Microbacteriaceae</taxon>
        <taxon>Microbacterium</taxon>
    </lineage>
</organism>
<dbReference type="EMBL" id="BAAAOG010000010">
    <property type="protein sequence ID" value="GAA1968836.1"/>
    <property type="molecule type" value="Genomic_DNA"/>
</dbReference>
<evidence type="ECO:0000256" key="9">
    <source>
        <dbReference type="SAM" id="MobiDB-lite"/>
    </source>
</evidence>
<dbReference type="InterPro" id="IPR050709">
    <property type="entry name" value="Biotin_Carboxyl_Carrier/Decarb"/>
</dbReference>
<dbReference type="RefSeq" id="WP_344097108.1">
    <property type="nucleotide sequence ID" value="NZ_BAAAOG010000010.1"/>
</dbReference>
<dbReference type="InterPro" id="IPR011053">
    <property type="entry name" value="Single_hybrid_motif"/>
</dbReference>
<dbReference type="CDD" id="cd06850">
    <property type="entry name" value="biotinyl_domain"/>
    <property type="match status" value="1"/>
</dbReference>
<evidence type="ECO:0000256" key="1">
    <source>
        <dbReference type="ARBA" id="ARBA00005194"/>
    </source>
</evidence>
<evidence type="ECO:0000256" key="6">
    <source>
        <dbReference type="ARBA" id="ARBA00023160"/>
    </source>
</evidence>
<keyword evidence="4 8" id="KW-0276">Fatty acid metabolism</keyword>
<evidence type="ECO:0000256" key="8">
    <source>
        <dbReference type="RuleBase" id="RU364072"/>
    </source>
</evidence>
<dbReference type="InterPro" id="IPR000089">
    <property type="entry name" value="Biotin_lipoyl"/>
</dbReference>
<sequence length="184" mass="19388">MTANDAIASRNGDLPGAAALRPPPGNAESMPELRQEVAELARTLPGYLRRVRVRGGDREIEVEWADQVGTPESAVDQRRTAHPGGAGHLTTAVSPPTVDDAFTAVRAPLVGCYFAAPSPGAEPFVRVGDEVEPGTTVAIIEAMKLMNPIVAGESGVVAEVLVSNGESVEYDQILLRLRPKEQAA</sequence>
<evidence type="ECO:0000256" key="2">
    <source>
        <dbReference type="ARBA" id="ARBA00017562"/>
    </source>
</evidence>
<evidence type="ECO:0000313" key="12">
    <source>
        <dbReference type="Proteomes" id="UP001499933"/>
    </source>
</evidence>
<keyword evidence="3 8" id="KW-0444">Lipid biosynthesis</keyword>
<evidence type="ECO:0000256" key="5">
    <source>
        <dbReference type="ARBA" id="ARBA00023098"/>
    </source>
</evidence>
<dbReference type="PRINTS" id="PR01071">
    <property type="entry name" value="ACOABIOTINCC"/>
</dbReference>
<feature type="domain" description="Lipoyl-binding" evidence="10">
    <location>
        <begin position="102"/>
        <end position="178"/>
    </location>
</feature>
<reference evidence="11 12" key="1">
    <citation type="journal article" date="2019" name="Int. J. Syst. Evol. Microbiol.">
        <title>The Global Catalogue of Microorganisms (GCM) 10K type strain sequencing project: providing services to taxonomists for standard genome sequencing and annotation.</title>
        <authorList>
            <consortium name="The Broad Institute Genomics Platform"/>
            <consortium name="The Broad Institute Genome Sequencing Center for Infectious Disease"/>
            <person name="Wu L."/>
            <person name="Ma J."/>
        </authorList>
    </citation>
    <scope>NUCLEOTIDE SEQUENCE [LARGE SCALE GENOMIC DNA]</scope>
    <source>
        <strain evidence="11 12">JCM 14901</strain>
    </source>
</reference>
<comment type="function">
    <text evidence="8">This protein is a component of the acetyl coenzyme A carboxylase complex; first, biotin carboxylase catalyzes the carboxylation of the carrier protein and then the transcarboxylase transfers the carboxyl group to form malonyl-CoA.</text>
</comment>
<feature type="region of interest" description="Disordered" evidence="9">
    <location>
        <begin position="71"/>
        <end position="91"/>
    </location>
</feature>
<dbReference type="PROSITE" id="PS50968">
    <property type="entry name" value="BIOTINYL_LIPOYL"/>
    <property type="match status" value="1"/>
</dbReference>
<comment type="pathway">
    <text evidence="1 8">Lipid metabolism; fatty acid biosynthesis.</text>
</comment>
<dbReference type="InterPro" id="IPR001249">
    <property type="entry name" value="AcCoA_biotinCC"/>
</dbReference>
<dbReference type="Pfam" id="PF00364">
    <property type="entry name" value="Biotin_lipoyl"/>
    <property type="match status" value="1"/>
</dbReference>
<dbReference type="InterPro" id="IPR001882">
    <property type="entry name" value="Biotin_BS"/>
</dbReference>
<accession>A0ABN2RH69</accession>
<evidence type="ECO:0000256" key="3">
    <source>
        <dbReference type="ARBA" id="ARBA00022516"/>
    </source>
</evidence>
<dbReference type="PROSITE" id="PS00188">
    <property type="entry name" value="BIOTIN"/>
    <property type="match status" value="1"/>
</dbReference>
<evidence type="ECO:0000256" key="7">
    <source>
        <dbReference type="ARBA" id="ARBA00023267"/>
    </source>
</evidence>
<dbReference type="Gene3D" id="2.40.50.100">
    <property type="match status" value="1"/>
</dbReference>
<dbReference type="Proteomes" id="UP001499933">
    <property type="component" value="Unassembled WGS sequence"/>
</dbReference>
<dbReference type="PANTHER" id="PTHR45266:SF3">
    <property type="entry name" value="OXALOACETATE DECARBOXYLASE ALPHA CHAIN"/>
    <property type="match status" value="1"/>
</dbReference>
<evidence type="ECO:0000313" key="11">
    <source>
        <dbReference type="EMBL" id="GAA1968836.1"/>
    </source>
</evidence>
<dbReference type="SUPFAM" id="SSF51230">
    <property type="entry name" value="Single hybrid motif"/>
    <property type="match status" value="1"/>
</dbReference>
<comment type="caution">
    <text evidence="11">The sequence shown here is derived from an EMBL/GenBank/DDBJ whole genome shotgun (WGS) entry which is preliminary data.</text>
</comment>
<dbReference type="PANTHER" id="PTHR45266">
    <property type="entry name" value="OXALOACETATE DECARBOXYLASE ALPHA CHAIN"/>
    <property type="match status" value="1"/>
</dbReference>
<name>A0ABN2RH69_9MICO</name>
<evidence type="ECO:0000259" key="10">
    <source>
        <dbReference type="PROSITE" id="PS50968"/>
    </source>
</evidence>